<dbReference type="Gene3D" id="3.40.50.1360">
    <property type="match status" value="1"/>
</dbReference>
<evidence type="ECO:0000256" key="3">
    <source>
        <dbReference type="ARBA" id="ARBA00004961"/>
    </source>
</evidence>
<accession>A0ABW1SE53</accession>
<dbReference type="Pfam" id="PF01182">
    <property type="entry name" value="Glucosamine_iso"/>
    <property type="match status" value="1"/>
</dbReference>
<comment type="caution">
    <text evidence="9">The sequence shown here is derived from an EMBL/GenBank/DDBJ whole genome shotgun (WGS) entry which is preliminary data.</text>
</comment>
<evidence type="ECO:0000256" key="4">
    <source>
        <dbReference type="ARBA" id="ARBA00010662"/>
    </source>
</evidence>
<reference evidence="10" key="1">
    <citation type="journal article" date="2019" name="Int. J. Syst. Evol. Microbiol.">
        <title>The Global Catalogue of Microorganisms (GCM) 10K type strain sequencing project: providing services to taxonomists for standard genome sequencing and annotation.</title>
        <authorList>
            <consortium name="The Broad Institute Genomics Platform"/>
            <consortium name="The Broad Institute Genome Sequencing Center for Infectious Disease"/>
            <person name="Wu L."/>
            <person name="Ma J."/>
        </authorList>
    </citation>
    <scope>NUCLEOTIDE SEQUENCE [LARGE SCALE GENOMIC DNA]</scope>
    <source>
        <strain evidence="10">CGMCC-1.15741</strain>
    </source>
</reference>
<dbReference type="InterPro" id="IPR006148">
    <property type="entry name" value="Glc/Gal-6P_isomerase"/>
</dbReference>
<keyword evidence="10" id="KW-1185">Reference proteome</keyword>
<comment type="catalytic activity">
    <reaction evidence="1 7">
        <text>6-phospho-D-glucono-1,5-lactone + H2O = 6-phospho-D-gluconate + H(+)</text>
        <dbReference type="Rhea" id="RHEA:12556"/>
        <dbReference type="ChEBI" id="CHEBI:15377"/>
        <dbReference type="ChEBI" id="CHEBI:15378"/>
        <dbReference type="ChEBI" id="CHEBI:57955"/>
        <dbReference type="ChEBI" id="CHEBI:58759"/>
        <dbReference type="EC" id="3.1.1.31"/>
    </reaction>
</comment>
<dbReference type="PANTHER" id="PTHR11054:SF0">
    <property type="entry name" value="6-PHOSPHOGLUCONOLACTONASE"/>
    <property type="match status" value="1"/>
</dbReference>
<dbReference type="EC" id="3.1.1.31" evidence="5 7"/>
<gene>
    <name evidence="7 9" type="primary">pgl</name>
    <name evidence="9" type="ORF">ACFQDM_18185</name>
</gene>
<comment type="similarity">
    <text evidence="4 7">Belongs to the glucosamine/galactosamine-6-phosphate isomerase family. 6-phosphogluconolactonase subfamily.</text>
</comment>
<dbReference type="EMBL" id="JBHSSW010000066">
    <property type="protein sequence ID" value="MFC6200007.1"/>
    <property type="molecule type" value="Genomic_DNA"/>
</dbReference>
<proteinExistence type="inferred from homology"/>
<dbReference type="InterPro" id="IPR039104">
    <property type="entry name" value="6PGL"/>
</dbReference>
<organism evidence="9 10">
    <name type="scientific">Ponticaulis profundi</name>
    <dbReference type="NCBI Taxonomy" id="2665222"/>
    <lineage>
        <taxon>Bacteria</taxon>
        <taxon>Pseudomonadati</taxon>
        <taxon>Pseudomonadota</taxon>
        <taxon>Alphaproteobacteria</taxon>
        <taxon>Hyphomonadales</taxon>
        <taxon>Hyphomonadaceae</taxon>
        <taxon>Ponticaulis</taxon>
    </lineage>
</organism>
<evidence type="ECO:0000313" key="10">
    <source>
        <dbReference type="Proteomes" id="UP001596303"/>
    </source>
</evidence>
<dbReference type="Proteomes" id="UP001596303">
    <property type="component" value="Unassembled WGS sequence"/>
</dbReference>
<dbReference type="SUPFAM" id="SSF100950">
    <property type="entry name" value="NagB/RpiA/CoA transferase-like"/>
    <property type="match status" value="1"/>
</dbReference>
<dbReference type="GO" id="GO:0017057">
    <property type="term" value="F:6-phosphogluconolactonase activity"/>
    <property type="evidence" value="ECO:0007669"/>
    <property type="project" value="UniProtKB-EC"/>
</dbReference>
<evidence type="ECO:0000256" key="5">
    <source>
        <dbReference type="ARBA" id="ARBA00013198"/>
    </source>
</evidence>
<evidence type="ECO:0000256" key="2">
    <source>
        <dbReference type="ARBA" id="ARBA00002681"/>
    </source>
</evidence>
<evidence type="ECO:0000256" key="6">
    <source>
        <dbReference type="ARBA" id="ARBA00020337"/>
    </source>
</evidence>
<evidence type="ECO:0000313" key="9">
    <source>
        <dbReference type="EMBL" id="MFC6200007.1"/>
    </source>
</evidence>
<dbReference type="InterPro" id="IPR005900">
    <property type="entry name" value="6-phosphogluconolactonase_DevB"/>
</dbReference>
<dbReference type="RefSeq" id="WP_377381789.1">
    <property type="nucleotide sequence ID" value="NZ_JBHSSW010000066.1"/>
</dbReference>
<name>A0ABW1SE53_9PROT</name>
<dbReference type="CDD" id="cd01400">
    <property type="entry name" value="6PGL"/>
    <property type="match status" value="1"/>
</dbReference>
<comment type="function">
    <text evidence="2 7">Hydrolysis of 6-phosphogluconolactone to 6-phosphogluconate.</text>
</comment>
<feature type="domain" description="Glucosamine/galactosamine-6-phosphate isomerase" evidence="8">
    <location>
        <begin position="10"/>
        <end position="208"/>
    </location>
</feature>
<dbReference type="InterPro" id="IPR037171">
    <property type="entry name" value="NagB/RpiA_transferase-like"/>
</dbReference>
<evidence type="ECO:0000259" key="8">
    <source>
        <dbReference type="Pfam" id="PF01182"/>
    </source>
</evidence>
<evidence type="ECO:0000256" key="1">
    <source>
        <dbReference type="ARBA" id="ARBA00000832"/>
    </source>
</evidence>
<protein>
    <recommendedName>
        <fullName evidence="6 7">6-phosphogluconolactonase</fullName>
        <shortName evidence="7">6PGL</shortName>
        <ecNumber evidence="5 7">3.1.1.31</ecNumber>
    </recommendedName>
</protein>
<dbReference type="PANTHER" id="PTHR11054">
    <property type="entry name" value="6-PHOSPHOGLUCONOLACTONASE"/>
    <property type="match status" value="1"/>
</dbReference>
<evidence type="ECO:0000256" key="7">
    <source>
        <dbReference type="RuleBase" id="RU365095"/>
    </source>
</evidence>
<keyword evidence="7 9" id="KW-0378">Hydrolase</keyword>
<dbReference type="NCBIfam" id="TIGR01198">
    <property type="entry name" value="pgl"/>
    <property type="match status" value="1"/>
</dbReference>
<sequence length="228" mass="24812">MAFHAFKNKTEAFSFASKLCADAISKTIEANAHASMLLSGGTTPAPLYERLSHEALSWSRVDVGLVDERWVEPDDQASNERLVRTHFLQNNASAASFVPMKIPSLNAKNAEQDVDAMYKPFAKPSVAIIGMGPDGHTASWFPESKGLDEAMNSSTSKRVQAIDATNCAVAGAHTSRMTVTMPVLANADAVLLLISGDQKRAVLQKQCSLPIHKLFTERDDQIETVWIP</sequence>
<comment type="pathway">
    <text evidence="3 7">Carbohydrate degradation; pentose phosphate pathway; D-ribulose 5-phosphate from D-glucose 6-phosphate (oxidative stage): step 2/3.</text>
</comment>